<dbReference type="VEuPathDB" id="VectorBase:PPAI004274"/>
<evidence type="ECO:0000313" key="1">
    <source>
        <dbReference type="EnsemblMetazoa" id="PPAI004274-PA"/>
    </source>
</evidence>
<accession>A0A1B0D9G2</accession>
<proteinExistence type="predicted"/>
<sequence length="380" mass="43154">MMPDLQRSQAAYKGQLSTLRTRLDKFLDNSTALQEDGALKELYIIRESLDRVEEKYTQQARALIQQAASETEKKQFEADLQVVKDECFSLMTSITELIAEVKLNKSLNNSADVSGAHAPSVQPDFSGLIRALQASVEEQQKQRVANSSTIEELLKKQNEEMQLMLTKGSSGTEDVEKVQVPHFSGDYLEWRSFHDVFVSVVHSRKHLSNTQKMTHLKSVLKGDAAQVISALTICEENYEAAWAAVRRQYDNKRSMVAAHIDVFMKQNAVTTASAAAIKKLQTRSSSVIQTLDSLSVTQKDPWLIMHVLSKLDPETKSLWSREKFDDIPTWSQFEEFLINRWRELEQCALVNSKSSGNQDCIDANPFLLCRSKREWKLYGL</sequence>
<dbReference type="EMBL" id="AJVK01028209">
    <property type="status" value="NOT_ANNOTATED_CDS"/>
    <property type="molecule type" value="Genomic_DNA"/>
</dbReference>
<dbReference type="Proteomes" id="UP000092462">
    <property type="component" value="Unassembled WGS sequence"/>
</dbReference>
<organism evidence="1 2">
    <name type="scientific">Phlebotomus papatasi</name>
    <name type="common">Sandfly</name>
    <dbReference type="NCBI Taxonomy" id="29031"/>
    <lineage>
        <taxon>Eukaryota</taxon>
        <taxon>Metazoa</taxon>
        <taxon>Ecdysozoa</taxon>
        <taxon>Arthropoda</taxon>
        <taxon>Hexapoda</taxon>
        <taxon>Insecta</taxon>
        <taxon>Pterygota</taxon>
        <taxon>Neoptera</taxon>
        <taxon>Endopterygota</taxon>
        <taxon>Diptera</taxon>
        <taxon>Nematocera</taxon>
        <taxon>Psychodoidea</taxon>
        <taxon>Psychodidae</taxon>
        <taxon>Phlebotomus</taxon>
        <taxon>Phlebotomus</taxon>
    </lineage>
</organism>
<reference evidence="1" key="1">
    <citation type="submission" date="2022-08" db="UniProtKB">
        <authorList>
            <consortium name="EnsemblMetazoa"/>
        </authorList>
    </citation>
    <scope>IDENTIFICATION</scope>
    <source>
        <strain evidence="1">Israel</strain>
    </source>
</reference>
<keyword evidence="2" id="KW-1185">Reference proteome</keyword>
<dbReference type="PANTHER" id="PTHR22954">
    <property type="entry name" value="RETROVIRAL PROTEASE-RELATED"/>
    <property type="match status" value="1"/>
</dbReference>
<name>A0A1B0D9G2_PHLPP</name>
<dbReference type="EnsemblMetazoa" id="PPAI004274-RA">
    <property type="protein sequence ID" value="PPAI004274-PA"/>
    <property type="gene ID" value="PPAI004274"/>
</dbReference>
<dbReference type="InterPro" id="IPR005312">
    <property type="entry name" value="DUF1759"/>
</dbReference>
<protein>
    <submittedName>
        <fullName evidence="1">Uncharacterized protein</fullName>
    </submittedName>
</protein>
<dbReference type="PANTHER" id="PTHR22954:SF3">
    <property type="entry name" value="PROTEIN CBG08539"/>
    <property type="match status" value="1"/>
</dbReference>
<evidence type="ECO:0000313" key="2">
    <source>
        <dbReference type="Proteomes" id="UP000092462"/>
    </source>
</evidence>
<dbReference type="Pfam" id="PF03564">
    <property type="entry name" value="DUF1759"/>
    <property type="match status" value="1"/>
</dbReference>
<dbReference type="AlphaFoldDB" id="A0A1B0D9G2"/>
<dbReference type="VEuPathDB" id="VectorBase:PPAPM1_005139"/>